<gene>
    <name evidence="3" type="ORF">VOLCADRAFT_99129</name>
</gene>
<evidence type="ECO:0000313" key="4">
    <source>
        <dbReference type="Proteomes" id="UP000001058"/>
    </source>
</evidence>
<dbReference type="GeneID" id="9623069"/>
<dbReference type="EMBL" id="GL378403">
    <property type="protein sequence ID" value="EFJ40970.1"/>
    <property type="molecule type" value="Genomic_DNA"/>
</dbReference>
<protein>
    <submittedName>
        <fullName evidence="3">Uncharacterized protein</fullName>
    </submittedName>
</protein>
<keyword evidence="2" id="KW-1133">Transmembrane helix</keyword>
<keyword evidence="4" id="KW-1185">Reference proteome</keyword>
<dbReference type="KEGG" id="vcn:VOLCADRAFT_99129"/>
<keyword evidence="2" id="KW-0812">Transmembrane</keyword>
<evidence type="ECO:0000313" key="3">
    <source>
        <dbReference type="EMBL" id="EFJ40970.1"/>
    </source>
</evidence>
<reference evidence="3 4" key="1">
    <citation type="journal article" date="2010" name="Science">
        <title>Genomic analysis of organismal complexity in the multicellular green alga Volvox carteri.</title>
        <authorList>
            <person name="Prochnik S.E."/>
            <person name="Umen J."/>
            <person name="Nedelcu A.M."/>
            <person name="Hallmann A."/>
            <person name="Miller S.M."/>
            <person name="Nishii I."/>
            <person name="Ferris P."/>
            <person name="Kuo A."/>
            <person name="Mitros T."/>
            <person name="Fritz-Laylin L.K."/>
            <person name="Hellsten U."/>
            <person name="Chapman J."/>
            <person name="Simakov O."/>
            <person name="Rensing S.A."/>
            <person name="Terry A."/>
            <person name="Pangilinan J."/>
            <person name="Kapitonov V."/>
            <person name="Jurka J."/>
            <person name="Salamov A."/>
            <person name="Shapiro H."/>
            <person name="Schmutz J."/>
            <person name="Grimwood J."/>
            <person name="Lindquist E."/>
            <person name="Lucas S."/>
            <person name="Grigoriev I.V."/>
            <person name="Schmitt R."/>
            <person name="Kirk D."/>
            <person name="Rokhsar D.S."/>
        </authorList>
    </citation>
    <scope>NUCLEOTIDE SEQUENCE [LARGE SCALE GENOMIC DNA]</scope>
    <source>
        <strain evidence="4">f. Nagariensis / Eve</strain>
    </source>
</reference>
<dbReference type="AlphaFoldDB" id="D8UH26"/>
<keyword evidence="2" id="KW-0472">Membrane</keyword>
<feature type="region of interest" description="Disordered" evidence="1">
    <location>
        <begin position="1"/>
        <end position="26"/>
    </location>
</feature>
<dbReference type="RefSeq" id="XP_002957944.1">
    <property type="nucleotide sequence ID" value="XM_002957898.1"/>
</dbReference>
<sequence length="179" mass="20443">MYDLDYTVGRESRGPKPKHSTRVGSTQHKSTANIIRINIIRIRWVQQLTTSIQPKLADHRRHNFVPDQLTSLEGTGIYVQIIIHIILDLGPFLLIVVITLATYTFAFRQFIIYYEQQVTHQEKNRSADATSRDTQDTTQSICPVCGQVVNDGGGNISNKYTKLFNGFPNSFLSVYYFMV</sequence>
<evidence type="ECO:0000256" key="1">
    <source>
        <dbReference type="SAM" id="MobiDB-lite"/>
    </source>
</evidence>
<accession>D8UH26</accession>
<feature type="transmembrane region" description="Helical" evidence="2">
    <location>
        <begin position="77"/>
        <end position="106"/>
    </location>
</feature>
<proteinExistence type="predicted"/>
<organism evidence="4">
    <name type="scientific">Volvox carteri f. nagariensis</name>
    <dbReference type="NCBI Taxonomy" id="3068"/>
    <lineage>
        <taxon>Eukaryota</taxon>
        <taxon>Viridiplantae</taxon>
        <taxon>Chlorophyta</taxon>
        <taxon>core chlorophytes</taxon>
        <taxon>Chlorophyceae</taxon>
        <taxon>CS clade</taxon>
        <taxon>Chlamydomonadales</taxon>
        <taxon>Volvocaceae</taxon>
        <taxon>Volvox</taxon>
    </lineage>
</organism>
<dbReference type="InParanoid" id="D8UH26"/>
<dbReference type="Proteomes" id="UP000001058">
    <property type="component" value="Unassembled WGS sequence"/>
</dbReference>
<evidence type="ECO:0000256" key="2">
    <source>
        <dbReference type="SAM" id="Phobius"/>
    </source>
</evidence>
<name>D8UH26_VOLCA</name>